<accession>A0A645BN09</accession>
<evidence type="ECO:0008006" key="2">
    <source>
        <dbReference type="Google" id="ProtNLM"/>
    </source>
</evidence>
<dbReference type="SUPFAM" id="SSF51219">
    <property type="entry name" value="TRAP-like"/>
    <property type="match status" value="1"/>
</dbReference>
<organism evidence="1">
    <name type="scientific">bioreactor metagenome</name>
    <dbReference type="NCBI Taxonomy" id="1076179"/>
    <lineage>
        <taxon>unclassified sequences</taxon>
        <taxon>metagenomes</taxon>
        <taxon>ecological metagenomes</taxon>
    </lineage>
</organism>
<proteinExistence type="predicted"/>
<dbReference type="Pfam" id="PF01987">
    <property type="entry name" value="AIM24"/>
    <property type="match status" value="1"/>
</dbReference>
<dbReference type="PANTHER" id="PTHR43657">
    <property type="entry name" value="TRYPTOPHAN RNA-BINDING ATTENUATOR PROTEIN-LIKE PROTEIN"/>
    <property type="match status" value="1"/>
</dbReference>
<sequence>MKYEIFGDNLPAVTISLENGEEIFTQSGGMAWMKGNIEMNTNTRGGVLKGLGRLMTGESLFMVTYTSHQTGAQITFSSTFPGNIIPFDVSKGEVIIQKNAFLCAQPQVELSLYMTKRASAGFFGGEGFILQKLSGNGIAFLELDGSIKEINLSSGETLTVDTGHVAAFDAKVTYEIQTVKGFKNIMFGGEGLFLTTLTGPGRVWLQTITLPGFAQRLIPFLPKPSSK</sequence>
<gene>
    <name evidence="1" type="ORF">SDC9_113416</name>
</gene>
<dbReference type="AlphaFoldDB" id="A0A645BN09"/>
<dbReference type="InterPro" id="IPR016031">
    <property type="entry name" value="Trp_RNA-bd_attenuator-like_dom"/>
</dbReference>
<protein>
    <recommendedName>
        <fullName evidence="2">TIGR00266 family protein</fullName>
    </recommendedName>
</protein>
<dbReference type="InterPro" id="IPR036983">
    <property type="entry name" value="AIM24_sf"/>
</dbReference>
<dbReference type="PANTHER" id="PTHR43657:SF1">
    <property type="entry name" value="ALTERED INHERITANCE OF MITOCHONDRIA PROTEIN 24, MITOCHONDRIAL"/>
    <property type="match status" value="1"/>
</dbReference>
<dbReference type="EMBL" id="VSSQ01021130">
    <property type="protein sequence ID" value="MPM66508.1"/>
    <property type="molecule type" value="Genomic_DNA"/>
</dbReference>
<comment type="caution">
    <text evidence="1">The sequence shown here is derived from an EMBL/GenBank/DDBJ whole genome shotgun (WGS) entry which is preliminary data.</text>
</comment>
<dbReference type="NCBIfam" id="TIGR00266">
    <property type="entry name" value="TIGR00266 family protein"/>
    <property type="match status" value="1"/>
</dbReference>
<reference evidence="1" key="1">
    <citation type="submission" date="2019-08" db="EMBL/GenBank/DDBJ databases">
        <authorList>
            <person name="Kucharzyk K."/>
            <person name="Murdoch R.W."/>
            <person name="Higgins S."/>
            <person name="Loffler F."/>
        </authorList>
    </citation>
    <scope>NUCLEOTIDE SEQUENCE</scope>
</reference>
<dbReference type="Gene3D" id="3.60.160.10">
    <property type="entry name" value="Mitochondrial biogenesis AIM24"/>
    <property type="match status" value="1"/>
</dbReference>
<dbReference type="InterPro" id="IPR002838">
    <property type="entry name" value="AIM24"/>
</dbReference>
<evidence type="ECO:0000313" key="1">
    <source>
        <dbReference type="EMBL" id="MPM66508.1"/>
    </source>
</evidence>
<name>A0A645BN09_9ZZZZ</name>